<dbReference type="STRING" id="1305675.BFG57_03820"/>
<comment type="caution">
    <text evidence="3">The sequence shown here is derived from an EMBL/GenBank/DDBJ whole genome shotgun (WGS) entry which is preliminary data.</text>
</comment>
<organism evidence="3 4">
    <name type="scientific">Bacillus solimangrovi</name>
    <dbReference type="NCBI Taxonomy" id="1305675"/>
    <lineage>
        <taxon>Bacteria</taxon>
        <taxon>Bacillati</taxon>
        <taxon>Bacillota</taxon>
        <taxon>Bacilli</taxon>
        <taxon>Bacillales</taxon>
        <taxon>Bacillaceae</taxon>
        <taxon>Bacillus</taxon>
    </lineage>
</organism>
<dbReference type="GO" id="GO:0005524">
    <property type="term" value="F:ATP binding"/>
    <property type="evidence" value="ECO:0007669"/>
    <property type="project" value="InterPro"/>
</dbReference>
<evidence type="ECO:0000259" key="2">
    <source>
        <dbReference type="Pfam" id="PF07319"/>
    </source>
</evidence>
<dbReference type="Gene3D" id="3.40.50.300">
    <property type="entry name" value="P-loop containing nucleotide triphosphate hydrolases"/>
    <property type="match status" value="1"/>
</dbReference>
<dbReference type="NCBIfam" id="NF006505">
    <property type="entry name" value="PRK08939.1"/>
    <property type="match status" value="1"/>
</dbReference>
<dbReference type="PROSITE" id="PS50096">
    <property type="entry name" value="IQ"/>
    <property type="match status" value="1"/>
</dbReference>
<name>A0A1E5LCS4_9BACI</name>
<evidence type="ECO:0000313" key="3">
    <source>
        <dbReference type="EMBL" id="OEH91873.1"/>
    </source>
</evidence>
<protein>
    <submittedName>
        <fullName evidence="3">Primosomal protein DnaI</fullName>
    </submittedName>
</protein>
<dbReference type="InterPro" id="IPR027417">
    <property type="entry name" value="P-loop_NTPase"/>
</dbReference>
<dbReference type="AlphaFoldDB" id="A0A1E5LCS4"/>
<gene>
    <name evidence="3" type="ORF">BFG57_03820</name>
</gene>
<dbReference type="FunFam" id="3.40.50.300:FF:000880">
    <property type="entry name" value="Primosomal protein DnaI"/>
    <property type="match status" value="1"/>
</dbReference>
<evidence type="ECO:0000259" key="1">
    <source>
        <dbReference type="Pfam" id="PF01695"/>
    </source>
</evidence>
<dbReference type="GO" id="GO:0006260">
    <property type="term" value="P:DNA replication"/>
    <property type="evidence" value="ECO:0007669"/>
    <property type="project" value="TreeGrafter"/>
</dbReference>
<dbReference type="CDD" id="cd00009">
    <property type="entry name" value="AAA"/>
    <property type="match status" value="1"/>
</dbReference>
<keyword evidence="4" id="KW-1185">Reference proteome</keyword>
<sequence length="312" mass="36483">MEPIQRSLRGLRQRPGFKERYETLKREVMEDRDVQSFITEHEQQLNRDMIERSLGKLYEFTEQKKNCNDCPNASECVNMLKGHWPKLFLNGALIDIRYETCEKQRNEEQQRRHKNLLKSMYMSKEVLQSSIAEFNIDEDDNRAEALTAADRFVQTYQKGHFQKGLYLYGKFGVGKTYLLGAIANELADRGVGTLIVYTPEFLRELKSSLQDGSLNEKIETVKTAEILMLDDIGAEAVSSWVRDEILGTILQYRMMEGLPTFFTSNYNYDDLEHHLSYTQRGEEEKLKAARIMERIQYLTRPIAITGKNYRKM</sequence>
<evidence type="ECO:0000313" key="4">
    <source>
        <dbReference type="Proteomes" id="UP000095209"/>
    </source>
</evidence>
<proteinExistence type="predicted"/>
<dbReference type="OrthoDB" id="61127at2"/>
<dbReference type="InterPro" id="IPR009928">
    <property type="entry name" value="DnaI_N"/>
</dbReference>
<dbReference type="Proteomes" id="UP000095209">
    <property type="component" value="Unassembled WGS sequence"/>
</dbReference>
<dbReference type="InterPro" id="IPR002611">
    <property type="entry name" value="IstB_ATP-bd"/>
</dbReference>
<dbReference type="Pfam" id="PF01695">
    <property type="entry name" value="IstB_IS21"/>
    <property type="match status" value="1"/>
</dbReference>
<dbReference type="Pfam" id="PF07319">
    <property type="entry name" value="DnaI_N"/>
    <property type="match status" value="1"/>
</dbReference>
<feature type="domain" description="Primosomal DnaI N-terminal" evidence="2">
    <location>
        <begin position="1"/>
        <end position="98"/>
    </location>
</feature>
<reference evidence="3 4" key="1">
    <citation type="submission" date="2016-08" db="EMBL/GenBank/DDBJ databases">
        <title>Genome of Bacillus solimangrovi GH2-4.</title>
        <authorList>
            <person name="Lim S."/>
            <person name="Kim B.-C."/>
        </authorList>
    </citation>
    <scope>NUCLEOTIDE SEQUENCE [LARGE SCALE GENOMIC DNA]</scope>
    <source>
        <strain evidence="3 4">GH2-4</strain>
    </source>
</reference>
<dbReference type="PANTHER" id="PTHR30050">
    <property type="entry name" value="CHROMOSOMAL REPLICATION INITIATOR PROTEIN DNAA"/>
    <property type="match status" value="1"/>
</dbReference>
<dbReference type="EMBL" id="MJEH01000044">
    <property type="protein sequence ID" value="OEH91873.1"/>
    <property type="molecule type" value="Genomic_DNA"/>
</dbReference>
<accession>A0A1E5LCS4</accession>
<feature type="domain" description="IstB-like ATP-binding" evidence="1">
    <location>
        <begin position="106"/>
        <end position="311"/>
    </location>
</feature>
<dbReference type="RefSeq" id="WP_069718159.1">
    <property type="nucleotide sequence ID" value="NZ_MJEH01000044.1"/>
</dbReference>
<dbReference type="PANTHER" id="PTHR30050:SF8">
    <property type="entry name" value="PRIMOSOMAL PROTEIN DNAI"/>
    <property type="match status" value="1"/>
</dbReference>
<dbReference type="SUPFAM" id="SSF52540">
    <property type="entry name" value="P-loop containing nucleoside triphosphate hydrolases"/>
    <property type="match status" value="1"/>
</dbReference>